<feature type="compositionally biased region" description="Polar residues" evidence="13">
    <location>
        <begin position="132"/>
        <end position="142"/>
    </location>
</feature>
<dbReference type="SUPFAM" id="SSF56204">
    <property type="entry name" value="Hect, E3 ligase catalytic domain"/>
    <property type="match status" value="1"/>
</dbReference>
<evidence type="ECO:0000256" key="3">
    <source>
        <dbReference type="ARBA" id="ARBA00004906"/>
    </source>
</evidence>
<feature type="region of interest" description="Disordered" evidence="13">
    <location>
        <begin position="864"/>
        <end position="895"/>
    </location>
</feature>
<keyword evidence="10" id="KW-0539">Nucleus</keyword>
<protein>
    <recommendedName>
        <fullName evidence="12">E3 ubiquitin-protein ligase</fullName>
        <ecNumber evidence="12">2.3.2.26</ecNumber>
    </recommendedName>
</protein>
<keyword evidence="8 11" id="KW-0833">Ubl conjugation pathway</keyword>
<dbReference type="CDD" id="cd00078">
    <property type="entry name" value="HECTc"/>
    <property type="match status" value="1"/>
</dbReference>
<feature type="region of interest" description="Disordered" evidence="13">
    <location>
        <begin position="1"/>
        <end position="207"/>
    </location>
</feature>
<dbReference type="Gene3D" id="3.30.720.50">
    <property type="match status" value="1"/>
</dbReference>
<evidence type="ECO:0000256" key="12">
    <source>
        <dbReference type="RuleBase" id="RU369009"/>
    </source>
</evidence>
<proteinExistence type="inferred from homology"/>
<gene>
    <name evidence="16" type="ORF">CINCED_3A011523</name>
</gene>
<dbReference type="GO" id="GO:0016607">
    <property type="term" value="C:nuclear speck"/>
    <property type="evidence" value="ECO:0007669"/>
    <property type="project" value="TreeGrafter"/>
</dbReference>
<evidence type="ECO:0000256" key="11">
    <source>
        <dbReference type="PROSITE-ProRule" id="PRU00104"/>
    </source>
</evidence>
<dbReference type="InterPro" id="IPR057948">
    <property type="entry name" value="TPR_TRIP12_N"/>
</dbReference>
<evidence type="ECO:0000256" key="7">
    <source>
        <dbReference type="ARBA" id="ARBA00022763"/>
    </source>
</evidence>
<feature type="compositionally biased region" description="Polar residues" evidence="13">
    <location>
        <begin position="1"/>
        <end position="29"/>
    </location>
</feature>
<dbReference type="PROSITE" id="PS50918">
    <property type="entry name" value="WWE"/>
    <property type="match status" value="1"/>
</dbReference>
<evidence type="ECO:0000256" key="13">
    <source>
        <dbReference type="SAM" id="MobiDB-lite"/>
    </source>
</evidence>
<feature type="compositionally biased region" description="Basic residues" evidence="13">
    <location>
        <begin position="1403"/>
        <end position="1415"/>
    </location>
</feature>
<dbReference type="FunFam" id="3.30.2410.10:FF:000005">
    <property type="entry name" value="E3 ubiquitin-protein ligase TRIP12 isoform X1"/>
    <property type="match status" value="1"/>
</dbReference>
<feature type="compositionally biased region" description="Polar residues" evidence="13">
    <location>
        <begin position="1556"/>
        <end position="1566"/>
    </location>
</feature>
<dbReference type="Gene3D" id="3.90.1750.10">
    <property type="entry name" value="Hect, E3 ligase catalytic domains"/>
    <property type="match status" value="1"/>
</dbReference>
<evidence type="ECO:0000256" key="6">
    <source>
        <dbReference type="ARBA" id="ARBA00022679"/>
    </source>
</evidence>
<dbReference type="InterPro" id="IPR018123">
    <property type="entry name" value="WWE-dom_subgr"/>
</dbReference>
<organism evidence="16 17">
    <name type="scientific">Cinara cedri</name>
    <dbReference type="NCBI Taxonomy" id="506608"/>
    <lineage>
        <taxon>Eukaryota</taxon>
        <taxon>Metazoa</taxon>
        <taxon>Ecdysozoa</taxon>
        <taxon>Arthropoda</taxon>
        <taxon>Hexapoda</taxon>
        <taxon>Insecta</taxon>
        <taxon>Pterygota</taxon>
        <taxon>Neoptera</taxon>
        <taxon>Paraneoptera</taxon>
        <taxon>Hemiptera</taxon>
        <taxon>Sternorrhyncha</taxon>
        <taxon>Aphidomorpha</taxon>
        <taxon>Aphidoidea</taxon>
        <taxon>Aphididae</taxon>
        <taxon>Lachninae</taxon>
        <taxon>Cinara</taxon>
    </lineage>
</organism>
<evidence type="ECO:0000256" key="8">
    <source>
        <dbReference type="ARBA" id="ARBA00022786"/>
    </source>
</evidence>
<keyword evidence="5" id="KW-0597">Phosphoprotein</keyword>
<evidence type="ECO:0000256" key="5">
    <source>
        <dbReference type="ARBA" id="ARBA00022553"/>
    </source>
</evidence>
<feature type="region of interest" description="Disordered" evidence="13">
    <location>
        <begin position="946"/>
        <end position="968"/>
    </location>
</feature>
<name>A0A5E4N8R0_9HEMI</name>
<feature type="compositionally biased region" description="Polar residues" evidence="13">
    <location>
        <begin position="39"/>
        <end position="52"/>
    </location>
</feature>
<feature type="compositionally biased region" description="Low complexity" evidence="13">
    <location>
        <begin position="237"/>
        <end position="261"/>
    </location>
</feature>
<keyword evidence="17" id="KW-1185">Reference proteome</keyword>
<feature type="compositionally biased region" description="Polar residues" evidence="13">
    <location>
        <begin position="886"/>
        <end position="895"/>
    </location>
</feature>
<dbReference type="OrthoDB" id="271273at2759"/>
<feature type="domain" description="HECT" evidence="14">
    <location>
        <begin position="1619"/>
        <end position="1977"/>
    </location>
</feature>
<feature type="active site" description="Glycyl thioester intermediate" evidence="11">
    <location>
        <position position="1944"/>
    </location>
</feature>
<dbReference type="Gene3D" id="3.30.2410.10">
    <property type="entry name" value="Hect, E3 ligase catalytic domain"/>
    <property type="match status" value="1"/>
</dbReference>
<dbReference type="GO" id="GO:0000209">
    <property type="term" value="P:protein polyubiquitination"/>
    <property type="evidence" value="ECO:0007669"/>
    <property type="project" value="TreeGrafter"/>
</dbReference>
<keyword evidence="9" id="KW-0234">DNA repair</keyword>
<evidence type="ECO:0000256" key="9">
    <source>
        <dbReference type="ARBA" id="ARBA00023204"/>
    </source>
</evidence>
<dbReference type="FunFam" id="1.25.10.10:FF:000689">
    <property type="entry name" value="HECT ubiquitin protein ligase family protein KAK"/>
    <property type="match status" value="1"/>
</dbReference>
<dbReference type="GO" id="GO:0008270">
    <property type="term" value="F:zinc ion binding"/>
    <property type="evidence" value="ECO:0007669"/>
    <property type="project" value="InterPro"/>
</dbReference>
<feature type="domain" description="WWE" evidence="15">
    <location>
        <begin position="648"/>
        <end position="722"/>
    </location>
</feature>
<evidence type="ECO:0000256" key="1">
    <source>
        <dbReference type="ARBA" id="ARBA00000885"/>
    </source>
</evidence>
<evidence type="ECO:0000313" key="16">
    <source>
        <dbReference type="EMBL" id="VVC40153.1"/>
    </source>
</evidence>
<dbReference type="Gene3D" id="1.25.10.10">
    <property type="entry name" value="Leucine-rich Repeat Variant"/>
    <property type="match status" value="1"/>
</dbReference>
<dbReference type="Proteomes" id="UP000325440">
    <property type="component" value="Unassembled WGS sequence"/>
</dbReference>
<dbReference type="SMART" id="SM00678">
    <property type="entry name" value="WWE"/>
    <property type="match status" value="1"/>
</dbReference>
<dbReference type="PANTHER" id="PTHR45670:SF13">
    <property type="entry name" value="E3 UBIQUITIN-PROTEIN LIGASE TRIP12"/>
    <property type="match status" value="1"/>
</dbReference>
<keyword evidence="6 12" id="KW-0808">Transferase</keyword>
<dbReference type="SMART" id="SM00119">
    <property type="entry name" value="HECTc"/>
    <property type="match status" value="1"/>
</dbReference>
<dbReference type="Pfam" id="PF02825">
    <property type="entry name" value="WWE"/>
    <property type="match status" value="1"/>
</dbReference>
<dbReference type="Gene3D" id="3.30.2160.10">
    <property type="entry name" value="Hect, E3 ligase catalytic domain"/>
    <property type="match status" value="1"/>
</dbReference>
<evidence type="ECO:0000259" key="14">
    <source>
        <dbReference type="PROSITE" id="PS50237"/>
    </source>
</evidence>
<accession>A0A5E4N8R0</accession>
<dbReference type="SUPFAM" id="SSF48371">
    <property type="entry name" value="ARM repeat"/>
    <property type="match status" value="1"/>
</dbReference>
<evidence type="ECO:0000259" key="15">
    <source>
        <dbReference type="PROSITE" id="PS50918"/>
    </source>
</evidence>
<comment type="subcellular location">
    <subcellularLocation>
        <location evidence="2">Nucleus</location>
        <location evidence="2">Nucleoplasm</location>
    </subcellularLocation>
</comment>
<dbReference type="GO" id="GO:0006281">
    <property type="term" value="P:DNA repair"/>
    <property type="evidence" value="ECO:0007669"/>
    <property type="project" value="UniProtKB-KW"/>
</dbReference>
<sequence length="1977" mass="218931">MAEQASSAFGNASSISTRRGNIEGNTRSRTGSRKDNKKSTNIQEDTTSNLDNTATSSVSESTASVPSNRKNKSNTRTTRTSTSNSLTHKEPGPSRKSTSVKSPKLKKQKGSPTENRYPLRSKSKVSTRAEENITNEISTQEIEPSPNKRPKLELPTLGASSSQSKNRAENNLRASLPLRRKRGRPTTGSCASSSRRGNTKASGRETAEVAMEGVVEGDGMAEGTDNLNLIASTSSSISTNAPDMATSSSTTTNTNPSSSGTQATGGGINLPTAWSSGTASHDSEEEGEVGRLQALLESRGLPPHLFGALAPRMHHLFNRSMGAASTTSKAQQLLQGMQATGDEGQQLQAVIEMCQMLVMGNEDTLTGFPVKPVVTALIVLLSMEHNFDMMNHACRALTYMMEALPRSSAAVLDAVPAMLDKLQAIQCMDVAEQSLSALEMLSRRHGRSILQSSGVAACLTYIDFFSINAQRAALAITANCCQNMNADEFHYVSKSLTLLSGRVTQQDKKSVESVCLAFSRLVENFQSDSNKLIEIASDELLTNLQQLVVASPPVMSTSTFIMVLRMMSTLCTNCPELSQTLLKNNIAETLGYLLTGSPSPELTQIELLPRSSQELYEVTCLIGELMPKLPSDGLFSVDSLLDRNGVYGAIPGSGSSQQTVQWQWRDDRSMWHSYTSLDSRIIEVAHQAGEDEVLLSHAPYTIDLHSMRQINEDTGTTRPIQRKVLSNASSLNNNQQSVSTTDIETVVASFGENELAGAFVRLLFSILYEVYNSSAGPLVRYKCLRALLRMVYYSPAELLLKVVTQKQMVASHIAGMMASQDLRIVVGAMQMAEILMQKLPQVFETHFIREGVMHQVKHLAEADIQTPVKSSPSTSNAGVEGLPGPSRNTPNDNALNQCLIPTENGNNEIQSTISGPDVELGPLPDASVLTQVAQRCSANRMSEVFKRNKKHNKRQSASAARKKGNQDIEISEVQTVAGTSNSSNTITPNPAQTLTLHEYFISKGGNTASRAVGVNSSSRTRFSNSNFKTTGFLASLNPARLLRSTERAYAKELSKSLVGNTSTSTNTASNLSAVNKEKAKFWVKERATYFLNAYDKSIKEEEMSSENEQSESILTRLTKAISKMQNEENEDINALLELREIVLTSDISPFEVNHSGLIRSLSVYLTEMTLGLDHRNCRLRKFLHVFAGYPLDCFEPFTTNIENNQLARPFSALIGKLGSCVSQLEQFPVKVHDLSTGAGNSALKFFNTHQLKCLLQRHPDCNNLKQWKSGTVKIDPLALVQAIERYLVVRGFAHIRENNQSKSDDDNSDDDIDDTLAAVVIGQGSARHKLQFLIGNHVLPYNMTVYQAVRQFSTSSDMETDNESELPLGSAGIWVQTHTIYYRPLPEDTEVHSPKPTTSNSGKKGRPGTHKSASKRVKDELWLEGTVSPLKSLLEPYLQLSLPDYVQIQDPSLPVLNLLRVLNAINRYWTSLYATQLHNNSIIPFNEFINAKISAKANRQLQDPLVIMTGNLPGWLQQVASACAFLLPFETRQLLFYATVFDRDRALQRLLDSSSELQGTGNNTSGDMHERVAPRLDRRKRSVTRSNILSQAEAVISENASSRALLEIQYEDEVGTGLGPTLEFYALVSKELQKADLELWNNPSKSESDIYVHSPEGLYPIPLSRSSKFTHLVKMKSKFKFLGKFMAKAIMDSRLLDLPLSITMYRWLMGHENYLSLSDLSYIVPDLYKTLLKLHQLVLEKRVILIDNLLNDEQKTEKINKLNLDGCSVEELGLNFTLPGHPTVELYKNGQNIDVTIHNLEKYIQLICHWYLREGVSKQMESLREGFESVFSLKRLGQLFYPEELEAIFCGHTNTTKNWDVRMLSEACRLDHGYTANSRAIAFLFKILSEYDHQQQRDFLRFVTGAPRLPVGGFKSLSPSLTIVRRIFEENDNPDDYLPSVMTCVNYLKLPDYSNIDIMRKKLQMAASEGQHSFHLS</sequence>
<reference evidence="16 17" key="1">
    <citation type="submission" date="2019-08" db="EMBL/GenBank/DDBJ databases">
        <authorList>
            <person name="Alioto T."/>
            <person name="Alioto T."/>
            <person name="Gomez Garrido J."/>
        </authorList>
    </citation>
    <scope>NUCLEOTIDE SEQUENCE [LARGE SCALE GENOMIC DNA]</scope>
</reference>
<dbReference type="PROSITE" id="PS50237">
    <property type="entry name" value="HECT"/>
    <property type="match status" value="1"/>
</dbReference>
<dbReference type="InterPro" id="IPR045322">
    <property type="entry name" value="HECTD1/TRIP12-like"/>
</dbReference>
<comment type="similarity">
    <text evidence="4 12">Belongs to the UPL family. K-HECT subfamily.</text>
</comment>
<dbReference type="InterPro" id="IPR004170">
    <property type="entry name" value="WWE_dom"/>
</dbReference>
<comment type="catalytic activity">
    <reaction evidence="1 12">
        <text>S-ubiquitinyl-[E2 ubiquitin-conjugating enzyme]-L-cysteine + [acceptor protein]-L-lysine = [E2 ubiquitin-conjugating enzyme]-L-cysteine + N(6)-ubiquitinyl-[acceptor protein]-L-lysine.</text>
        <dbReference type="EC" id="2.3.2.26"/>
    </reaction>
</comment>
<dbReference type="Pfam" id="PF00632">
    <property type="entry name" value="HECT"/>
    <property type="match status" value="1"/>
</dbReference>
<dbReference type="InterPro" id="IPR011989">
    <property type="entry name" value="ARM-like"/>
</dbReference>
<dbReference type="GO" id="GO:0009966">
    <property type="term" value="P:regulation of signal transduction"/>
    <property type="evidence" value="ECO:0007669"/>
    <property type="project" value="UniProtKB-ARBA"/>
</dbReference>
<dbReference type="PANTHER" id="PTHR45670">
    <property type="entry name" value="E3 UBIQUITIN-PROTEIN LIGASE TRIP12"/>
    <property type="match status" value="1"/>
</dbReference>
<feature type="region of interest" description="Disordered" evidence="13">
    <location>
        <begin position="1556"/>
        <end position="1577"/>
    </location>
</feature>
<dbReference type="FunFam" id="3.30.2160.10:FF:000013">
    <property type="entry name" value="E3 ubiquitin-protein ligase TRIP12 isoform X1"/>
    <property type="match status" value="1"/>
</dbReference>
<feature type="region of interest" description="Disordered" evidence="13">
    <location>
        <begin position="1385"/>
        <end position="1416"/>
    </location>
</feature>
<dbReference type="EC" id="2.3.2.26" evidence="12"/>
<feature type="region of interest" description="Disordered" evidence="13">
    <location>
        <begin position="237"/>
        <end position="289"/>
    </location>
</feature>
<dbReference type="SUPFAM" id="SSF117839">
    <property type="entry name" value="WWE domain"/>
    <property type="match status" value="1"/>
</dbReference>
<dbReference type="GO" id="GO:0061630">
    <property type="term" value="F:ubiquitin protein ligase activity"/>
    <property type="evidence" value="ECO:0007669"/>
    <property type="project" value="UniProtKB-UniRule"/>
</dbReference>
<dbReference type="InterPro" id="IPR016024">
    <property type="entry name" value="ARM-type_fold"/>
</dbReference>
<dbReference type="InterPro" id="IPR035983">
    <property type="entry name" value="Hect_E3_ubiquitin_ligase"/>
</dbReference>
<keyword evidence="7" id="KW-0227">DNA damage</keyword>
<feature type="compositionally biased region" description="Low complexity" evidence="13">
    <location>
        <begin position="53"/>
        <end position="85"/>
    </location>
</feature>
<evidence type="ECO:0000256" key="2">
    <source>
        <dbReference type="ARBA" id="ARBA00004642"/>
    </source>
</evidence>
<dbReference type="UniPathway" id="UPA00143"/>
<comment type="pathway">
    <text evidence="3 12">Protein modification; protein ubiquitination.</text>
</comment>
<dbReference type="GO" id="GO:0043161">
    <property type="term" value="P:proteasome-mediated ubiquitin-dependent protein catabolic process"/>
    <property type="evidence" value="ECO:0007669"/>
    <property type="project" value="TreeGrafter"/>
</dbReference>
<dbReference type="InterPro" id="IPR037197">
    <property type="entry name" value="WWE_dom_sf"/>
</dbReference>
<feature type="compositionally biased region" description="Polar residues" evidence="13">
    <location>
        <begin position="867"/>
        <end position="877"/>
    </location>
</feature>
<evidence type="ECO:0000256" key="4">
    <source>
        <dbReference type="ARBA" id="ARBA00006331"/>
    </source>
</evidence>
<dbReference type="InterPro" id="IPR000569">
    <property type="entry name" value="HECT_dom"/>
</dbReference>
<dbReference type="EMBL" id="CABPRJ010001901">
    <property type="protein sequence ID" value="VVC40153.1"/>
    <property type="molecule type" value="Genomic_DNA"/>
</dbReference>
<feature type="compositionally biased region" description="Polar residues" evidence="13">
    <location>
        <begin position="186"/>
        <end position="201"/>
    </location>
</feature>
<dbReference type="Pfam" id="PF25579">
    <property type="entry name" value="TPR_TRIP12_N"/>
    <property type="match status" value="1"/>
</dbReference>
<evidence type="ECO:0000256" key="10">
    <source>
        <dbReference type="ARBA" id="ARBA00023242"/>
    </source>
</evidence>
<feature type="compositionally biased region" description="Basic and acidic residues" evidence="13">
    <location>
        <begin position="1567"/>
        <end position="1576"/>
    </location>
</feature>
<evidence type="ECO:0000313" key="17">
    <source>
        <dbReference type="Proteomes" id="UP000325440"/>
    </source>
</evidence>